<dbReference type="InterPro" id="IPR029063">
    <property type="entry name" value="SAM-dependent_MTases_sf"/>
</dbReference>
<dbReference type="PANTHER" id="PTHR43591:SF24">
    <property type="entry name" value="2-METHOXY-6-POLYPRENYL-1,4-BENZOQUINOL METHYLASE, MITOCHONDRIAL"/>
    <property type="match status" value="1"/>
</dbReference>
<organism evidence="2 3">
    <name type="scientific">Plantactinospora soyae</name>
    <dbReference type="NCBI Taxonomy" id="1544732"/>
    <lineage>
        <taxon>Bacteria</taxon>
        <taxon>Bacillati</taxon>
        <taxon>Actinomycetota</taxon>
        <taxon>Actinomycetes</taxon>
        <taxon>Micromonosporales</taxon>
        <taxon>Micromonosporaceae</taxon>
        <taxon>Plantactinospora</taxon>
    </lineage>
</organism>
<dbReference type="EMBL" id="JADBEB010000001">
    <property type="protein sequence ID" value="MBE1490661.1"/>
    <property type="molecule type" value="Genomic_DNA"/>
</dbReference>
<accession>A0A927MCL8</accession>
<dbReference type="RefSeq" id="WP_192769903.1">
    <property type="nucleotide sequence ID" value="NZ_JADBEB010000001.1"/>
</dbReference>
<dbReference type="AlphaFoldDB" id="A0A927MCL8"/>
<dbReference type="Gene3D" id="3.40.50.150">
    <property type="entry name" value="Vaccinia Virus protein VP39"/>
    <property type="match status" value="1"/>
</dbReference>
<dbReference type="SUPFAM" id="SSF53335">
    <property type="entry name" value="S-adenosyl-L-methionine-dependent methyltransferases"/>
    <property type="match status" value="1"/>
</dbReference>
<dbReference type="Pfam" id="PF08241">
    <property type="entry name" value="Methyltransf_11"/>
    <property type="match status" value="1"/>
</dbReference>
<keyword evidence="3" id="KW-1185">Reference proteome</keyword>
<dbReference type="GO" id="GO:0008757">
    <property type="term" value="F:S-adenosylmethionine-dependent methyltransferase activity"/>
    <property type="evidence" value="ECO:0007669"/>
    <property type="project" value="InterPro"/>
</dbReference>
<dbReference type="GO" id="GO:0032259">
    <property type="term" value="P:methylation"/>
    <property type="evidence" value="ECO:0007669"/>
    <property type="project" value="UniProtKB-KW"/>
</dbReference>
<dbReference type="CDD" id="cd02440">
    <property type="entry name" value="AdoMet_MTases"/>
    <property type="match status" value="1"/>
</dbReference>
<evidence type="ECO:0000313" key="2">
    <source>
        <dbReference type="EMBL" id="MBE1490661.1"/>
    </source>
</evidence>
<evidence type="ECO:0000313" key="3">
    <source>
        <dbReference type="Proteomes" id="UP000649753"/>
    </source>
</evidence>
<sequence>MAGEPVPLSAWQTLTVEQSRRWTEVLDHLAAALPPGAVTVVVDGGSPHSGVVADRLADTLHAVGRPCARLGDSTPLADEDTWHIDRTPDTVAVADGPRWRAHPSAGKWDVVIWLRTPPAGPTAHGDHGHGCDVVIDLHDPGWPVIRQLADRLAPRERWYISESRAFFAIRAATWDTRFGDDLPAYAGAVTEARIPSGGVAVDVGCGTGRALPALRHAVGPHGTVIGLDLTPQMLTAARGHSRDASATLIVGDARHLPFGDAAVDVIFAAGLLTHLPDPEAGLRELARITRPGGRLVIFHPSGRAALAARHGRTLHPDEPLAEAPLRRLTDHAGWRLTGYDDPAHRFLATGTRQPG</sequence>
<gene>
    <name evidence="2" type="ORF">H4W31_006299</name>
</gene>
<keyword evidence="2" id="KW-0489">Methyltransferase</keyword>
<dbReference type="PANTHER" id="PTHR43591">
    <property type="entry name" value="METHYLTRANSFERASE"/>
    <property type="match status" value="1"/>
</dbReference>
<proteinExistence type="predicted"/>
<keyword evidence="2" id="KW-0808">Transferase</keyword>
<dbReference type="InterPro" id="IPR013216">
    <property type="entry name" value="Methyltransf_11"/>
</dbReference>
<name>A0A927MCL8_9ACTN</name>
<evidence type="ECO:0000259" key="1">
    <source>
        <dbReference type="Pfam" id="PF08241"/>
    </source>
</evidence>
<dbReference type="Proteomes" id="UP000649753">
    <property type="component" value="Unassembled WGS sequence"/>
</dbReference>
<protein>
    <submittedName>
        <fullName evidence="2">SAM-dependent methyltransferase</fullName>
    </submittedName>
</protein>
<reference evidence="2" key="1">
    <citation type="submission" date="2020-10" db="EMBL/GenBank/DDBJ databases">
        <title>Sequencing the genomes of 1000 actinobacteria strains.</title>
        <authorList>
            <person name="Klenk H.-P."/>
        </authorList>
    </citation>
    <scope>NUCLEOTIDE SEQUENCE</scope>
    <source>
        <strain evidence="2">DSM 46832</strain>
    </source>
</reference>
<comment type="caution">
    <text evidence="2">The sequence shown here is derived from an EMBL/GenBank/DDBJ whole genome shotgun (WGS) entry which is preliminary data.</text>
</comment>
<feature type="domain" description="Methyltransferase type 11" evidence="1">
    <location>
        <begin position="201"/>
        <end position="297"/>
    </location>
</feature>